<dbReference type="EMBL" id="JAQQWM010000008">
    <property type="protein sequence ID" value="KAK8054323.1"/>
    <property type="molecule type" value="Genomic_DNA"/>
</dbReference>
<name>A0ABR1U617_9PEZI</name>
<dbReference type="Proteomes" id="UP001446871">
    <property type="component" value="Unassembled WGS sequence"/>
</dbReference>
<evidence type="ECO:0000313" key="1">
    <source>
        <dbReference type="EMBL" id="KAK8054323.1"/>
    </source>
</evidence>
<organism evidence="1 2">
    <name type="scientific">Apiospora saccharicola</name>
    <dbReference type="NCBI Taxonomy" id="335842"/>
    <lineage>
        <taxon>Eukaryota</taxon>
        <taxon>Fungi</taxon>
        <taxon>Dikarya</taxon>
        <taxon>Ascomycota</taxon>
        <taxon>Pezizomycotina</taxon>
        <taxon>Sordariomycetes</taxon>
        <taxon>Xylariomycetidae</taxon>
        <taxon>Amphisphaeriales</taxon>
        <taxon>Apiosporaceae</taxon>
        <taxon>Apiospora</taxon>
    </lineage>
</organism>
<evidence type="ECO:0000313" key="2">
    <source>
        <dbReference type="Proteomes" id="UP001446871"/>
    </source>
</evidence>
<sequence length="68" mass="7846">MLDERSQWLKFNIFTYWKAASNQMAILTFDAQPPLTGKIVRFQNTSVVRAQSYQIDEKAKLEPLSAPL</sequence>
<proteinExistence type="predicted"/>
<protein>
    <submittedName>
        <fullName evidence="1">Uncharacterized protein</fullName>
    </submittedName>
</protein>
<keyword evidence="2" id="KW-1185">Reference proteome</keyword>
<reference evidence="1 2" key="1">
    <citation type="submission" date="2023-01" db="EMBL/GenBank/DDBJ databases">
        <title>Analysis of 21 Apiospora genomes using comparative genomics revels a genus with tremendous synthesis potential of carbohydrate active enzymes and secondary metabolites.</title>
        <authorList>
            <person name="Sorensen T."/>
        </authorList>
    </citation>
    <scope>NUCLEOTIDE SEQUENCE [LARGE SCALE GENOMIC DNA]</scope>
    <source>
        <strain evidence="1 2">CBS 83171</strain>
    </source>
</reference>
<comment type="caution">
    <text evidence="1">The sequence shown here is derived from an EMBL/GenBank/DDBJ whole genome shotgun (WGS) entry which is preliminary data.</text>
</comment>
<gene>
    <name evidence="1" type="ORF">PG996_013624</name>
</gene>
<accession>A0ABR1U617</accession>